<sequence>MAGRGSGYCINYVRSKERQGGVAVVGWLVDSNKIRRFGRREMRRKEGVRLRAVRLGATGDRWALERRSVGLTVSSGCRYGRGGQLMSIGEEERWADGWQRW</sequence>
<dbReference type="EMBL" id="KV876598">
    <property type="protein sequence ID" value="RZR75174.1"/>
    <property type="molecule type" value="Genomic_DNA"/>
</dbReference>
<gene>
    <name evidence="1" type="ORF">BHM03_00050975</name>
</gene>
<organism evidence="1">
    <name type="scientific">Ensete ventricosum</name>
    <name type="common">Abyssinian banana</name>
    <name type="synonym">Musa ensete</name>
    <dbReference type="NCBI Taxonomy" id="4639"/>
    <lineage>
        <taxon>Eukaryota</taxon>
        <taxon>Viridiplantae</taxon>
        <taxon>Streptophyta</taxon>
        <taxon>Embryophyta</taxon>
        <taxon>Tracheophyta</taxon>
        <taxon>Spermatophyta</taxon>
        <taxon>Magnoliopsida</taxon>
        <taxon>Liliopsida</taxon>
        <taxon>Zingiberales</taxon>
        <taxon>Musaceae</taxon>
        <taxon>Ensete</taxon>
    </lineage>
</organism>
<proteinExistence type="predicted"/>
<accession>A0A445MLM2</accession>
<evidence type="ECO:0000313" key="1">
    <source>
        <dbReference type="EMBL" id="RZR75174.1"/>
    </source>
</evidence>
<dbReference type="AlphaFoldDB" id="A0A445MLM2"/>
<name>A0A445MLM2_ENSVE</name>
<reference evidence="1" key="1">
    <citation type="journal article" date="2018" name="Data Brief">
        <title>Genome sequence data from 17 accessions of Ensete ventricosum, a staple food crop for millions in Ethiopia.</title>
        <authorList>
            <person name="Yemataw Z."/>
            <person name="Muzemil S."/>
            <person name="Ambachew D."/>
            <person name="Tripathi L."/>
            <person name="Tesfaye K."/>
            <person name="Chala A."/>
            <person name="Farbos A."/>
            <person name="O'Neill P."/>
            <person name="Moore K."/>
            <person name="Grant M."/>
            <person name="Studholme D.J."/>
        </authorList>
    </citation>
    <scope>NUCLEOTIDE SEQUENCE [LARGE SCALE GENOMIC DNA]</scope>
    <source>
        <tissue evidence="1">Leaf</tissue>
    </source>
</reference>
<dbReference type="Proteomes" id="UP000290560">
    <property type="component" value="Unassembled WGS sequence"/>
</dbReference>
<protein>
    <submittedName>
        <fullName evidence="1">Uncharacterized protein</fullName>
    </submittedName>
</protein>